<evidence type="ECO:0000313" key="1">
    <source>
        <dbReference type="EMBL" id="KAI3356383.1"/>
    </source>
</evidence>
<feature type="non-terminal residue" evidence="1">
    <location>
        <position position="1"/>
    </location>
</feature>
<evidence type="ECO:0000313" key="2">
    <source>
        <dbReference type="Proteomes" id="UP000831701"/>
    </source>
</evidence>
<dbReference type="Proteomes" id="UP000831701">
    <property type="component" value="Chromosome 20"/>
</dbReference>
<keyword evidence="2" id="KW-1185">Reference proteome</keyword>
<proteinExistence type="predicted"/>
<sequence length="495" mass="53674">SVCVRTEMGSDHKVSCVLCQRSNETVITGPLSTKDQVTAHQNCLLFSSGLYCRNSPQFDDLFGFSVEDVMDEVKRGSKLMCSKCKKKGATAGCEVKRCKKSYHYPCAVEDGAKTIEDIVKEEYGLYCEKHNGQAQKNSGSVNGQASSPSTSQTSKNPSESRSSKVILQQLARLCATVTPTHPSGCIYLPSEEDSPSKRKSNAWKRRITDNSSDSEEDEVYKEMEMFAPVESDLDESANSVPESQVKKRRRVPLGPPQDVQSESLLLPVEICTESQSLSATSTGLPAQTESTPEPSVKEGKMEKIDGEGSSPEQGPVHSPDPYTNAAPLSRDHSEVPRVAGSPLRTSSAISPAPPETLCVSLLSSSPSPTSPPSEPEHSINTAAFWKSCNTAGCTQAIFTDFIKKMNDISSRIQSDQASQDGEEGCRILTGLTHVCFETLAYKAHSPLSTDYDLALKVMVASGKLTELVTKQQKGEVHTYHRGSVDGNVGYTLWPV</sequence>
<gene>
    <name evidence="1" type="ORF">L3Q82_017610</name>
</gene>
<reference evidence="1" key="1">
    <citation type="submission" date="2022-04" db="EMBL/GenBank/DDBJ databases">
        <title>Jade perch genome.</title>
        <authorList>
            <person name="Chao B."/>
        </authorList>
    </citation>
    <scope>NUCLEOTIDE SEQUENCE</scope>
    <source>
        <strain evidence="1">CB-2022</strain>
    </source>
</reference>
<protein>
    <submittedName>
        <fullName evidence="1">Uncharacterized protein</fullName>
    </submittedName>
</protein>
<name>A0ACB8VM80_9TELE</name>
<dbReference type="EMBL" id="CM041550">
    <property type="protein sequence ID" value="KAI3356383.1"/>
    <property type="molecule type" value="Genomic_DNA"/>
</dbReference>
<comment type="caution">
    <text evidence="1">The sequence shown here is derived from an EMBL/GenBank/DDBJ whole genome shotgun (WGS) entry which is preliminary data.</text>
</comment>
<organism evidence="1 2">
    <name type="scientific">Scortum barcoo</name>
    <name type="common">barcoo grunter</name>
    <dbReference type="NCBI Taxonomy" id="214431"/>
    <lineage>
        <taxon>Eukaryota</taxon>
        <taxon>Metazoa</taxon>
        <taxon>Chordata</taxon>
        <taxon>Craniata</taxon>
        <taxon>Vertebrata</taxon>
        <taxon>Euteleostomi</taxon>
        <taxon>Actinopterygii</taxon>
        <taxon>Neopterygii</taxon>
        <taxon>Teleostei</taxon>
        <taxon>Neoteleostei</taxon>
        <taxon>Acanthomorphata</taxon>
        <taxon>Eupercaria</taxon>
        <taxon>Centrarchiformes</taxon>
        <taxon>Terapontoidei</taxon>
        <taxon>Terapontidae</taxon>
        <taxon>Scortum</taxon>
    </lineage>
</organism>
<accession>A0ACB8VM80</accession>